<sequence>MSKSSYSYSFLKGIVICHGKSEKLICEFLRSNLRIQIEIDSDKKGKKSIQITSIMKFLSGEKYKNIASFKNKFDDIEQIKDKKKLPSYFKIFIIMDTDDCNENQKKSFKDKSMFKEHWLYDYIVPIYNDSNLEEVLVDAGIKFQKSGNERKTEYPKVFPMNGISDVEGIKKFGKALGNSKKTNMEEFINFCLELIEK</sequence>
<accession>A0AAD0AKF1</accession>
<dbReference type="AlphaFoldDB" id="A0AAD0AKF1"/>
<dbReference type="RefSeq" id="WP_099986482.1">
    <property type="nucleotide sequence ID" value="NZ_CP024700.1"/>
</dbReference>
<organism evidence="1 2">
    <name type="scientific">Fusobacterium pseudoperiodonticum</name>
    <dbReference type="NCBI Taxonomy" id="2663009"/>
    <lineage>
        <taxon>Bacteria</taxon>
        <taxon>Fusobacteriati</taxon>
        <taxon>Fusobacteriota</taxon>
        <taxon>Fusobacteriia</taxon>
        <taxon>Fusobacteriales</taxon>
        <taxon>Fusobacteriaceae</taxon>
        <taxon>Fusobacterium</taxon>
    </lineage>
</organism>
<keyword evidence="2" id="KW-1185">Reference proteome</keyword>
<evidence type="ECO:0000313" key="2">
    <source>
        <dbReference type="Proteomes" id="UP000228552"/>
    </source>
</evidence>
<name>A0AAD0AKF1_9FUSO</name>
<evidence type="ECO:0000313" key="1">
    <source>
        <dbReference type="EMBL" id="ATV60739.1"/>
    </source>
</evidence>
<protein>
    <recommendedName>
        <fullName evidence="3">DUF4276 domain-containing protein</fullName>
    </recommendedName>
</protein>
<proteinExistence type="predicted"/>
<evidence type="ECO:0008006" key="3">
    <source>
        <dbReference type="Google" id="ProtNLM"/>
    </source>
</evidence>
<dbReference type="Proteomes" id="UP000228552">
    <property type="component" value="Chromosome"/>
</dbReference>
<dbReference type="EMBL" id="CP024700">
    <property type="protein sequence ID" value="ATV60739.1"/>
    <property type="molecule type" value="Genomic_DNA"/>
</dbReference>
<reference evidence="1 2" key="1">
    <citation type="submission" date="2017-11" db="EMBL/GenBank/DDBJ databases">
        <title>Genome sequencing of Fusobacterium periodonticum KCOM 1263.</title>
        <authorList>
            <person name="Kook J.-K."/>
            <person name="Park S.-N."/>
            <person name="Lim Y.K."/>
        </authorList>
    </citation>
    <scope>NUCLEOTIDE SEQUENCE [LARGE SCALE GENOMIC DNA]</scope>
    <source>
        <strain evidence="1 2">KCOM 1263</strain>
    </source>
</reference>
<gene>
    <name evidence="1" type="ORF">CTM74_02085</name>
</gene>